<dbReference type="SUPFAM" id="SSF56300">
    <property type="entry name" value="Metallo-dependent phosphatases"/>
    <property type="match status" value="1"/>
</dbReference>
<reference evidence="3" key="2">
    <citation type="submission" date="2021-01" db="UniProtKB">
        <authorList>
            <consortium name="EnsemblPlants"/>
        </authorList>
    </citation>
    <scope>IDENTIFICATION</scope>
</reference>
<name>A0A7N2M0Y5_QUELO</name>
<dbReference type="AlphaFoldDB" id="A0A7N2M0Y5"/>
<dbReference type="Gramene" id="QL07p005351:mrna">
    <property type="protein sequence ID" value="QL07p005351:mrna"/>
    <property type="gene ID" value="QL07p005351"/>
</dbReference>
<accession>A0A7N2M0Y5</accession>
<dbReference type="PANTHER" id="PTHR32440">
    <property type="entry name" value="PHOSPHATASE DCR2-RELATED-RELATED"/>
    <property type="match status" value="1"/>
</dbReference>
<dbReference type="CDD" id="cd07383">
    <property type="entry name" value="MPP_Dcr2"/>
    <property type="match status" value="1"/>
</dbReference>
<dbReference type="Proteomes" id="UP000594261">
    <property type="component" value="Chromosome 7"/>
</dbReference>
<dbReference type="Pfam" id="PF00149">
    <property type="entry name" value="Metallophos"/>
    <property type="match status" value="1"/>
</dbReference>
<feature type="transmembrane region" description="Helical" evidence="1">
    <location>
        <begin position="383"/>
        <end position="403"/>
    </location>
</feature>
<dbReference type="InParanoid" id="A0A7N2M0Y5"/>
<dbReference type="PANTHER" id="PTHR32440:SF11">
    <property type="entry name" value="METALLOPHOSPHOESTERASE DOMAIN-CONTAINING PROTEIN"/>
    <property type="match status" value="1"/>
</dbReference>
<feature type="domain" description="Calcineurin-like phosphoesterase" evidence="2">
    <location>
        <begin position="137"/>
        <end position="304"/>
    </location>
</feature>
<dbReference type="EnsemblPlants" id="QL07p005351:mrna">
    <property type="protein sequence ID" value="QL07p005351:mrna"/>
    <property type="gene ID" value="QL07p005351"/>
</dbReference>
<proteinExistence type="predicted"/>
<reference evidence="3 4" key="1">
    <citation type="journal article" date="2016" name="G3 (Bethesda)">
        <title>First Draft Assembly and Annotation of the Genome of a California Endemic Oak Quercus lobata Nee (Fagaceae).</title>
        <authorList>
            <person name="Sork V.L."/>
            <person name="Fitz-Gibbon S.T."/>
            <person name="Puiu D."/>
            <person name="Crepeau M."/>
            <person name="Gugger P.F."/>
            <person name="Sherman R."/>
            <person name="Stevens K."/>
            <person name="Langley C.H."/>
            <person name="Pellegrini M."/>
            <person name="Salzberg S.L."/>
        </authorList>
    </citation>
    <scope>NUCLEOTIDE SEQUENCE [LARGE SCALE GENOMIC DNA]</scope>
    <source>
        <strain evidence="3 4">cv. SW786</strain>
    </source>
</reference>
<dbReference type="InterPro" id="IPR029052">
    <property type="entry name" value="Metallo-depent_PP-like"/>
</dbReference>
<evidence type="ECO:0000256" key="1">
    <source>
        <dbReference type="SAM" id="Phobius"/>
    </source>
</evidence>
<evidence type="ECO:0000313" key="3">
    <source>
        <dbReference type="EnsemblPlants" id="QL07p005351:mrna"/>
    </source>
</evidence>
<evidence type="ECO:0000313" key="4">
    <source>
        <dbReference type="Proteomes" id="UP000594261"/>
    </source>
</evidence>
<dbReference type="Gene3D" id="3.60.21.10">
    <property type="match status" value="1"/>
</dbReference>
<organism evidence="3 4">
    <name type="scientific">Quercus lobata</name>
    <name type="common">Valley oak</name>
    <dbReference type="NCBI Taxonomy" id="97700"/>
    <lineage>
        <taxon>Eukaryota</taxon>
        <taxon>Viridiplantae</taxon>
        <taxon>Streptophyta</taxon>
        <taxon>Embryophyta</taxon>
        <taxon>Tracheophyta</taxon>
        <taxon>Spermatophyta</taxon>
        <taxon>Magnoliopsida</taxon>
        <taxon>eudicotyledons</taxon>
        <taxon>Gunneridae</taxon>
        <taxon>Pentapetalae</taxon>
        <taxon>rosids</taxon>
        <taxon>fabids</taxon>
        <taxon>Fagales</taxon>
        <taxon>Fagaceae</taxon>
        <taxon>Quercus</taxon>
    </lineage>
</organism>
<dbReference type="EMBL" id="LRBV02000007">
    <property type="status" value="NOT_ANNOTATED_CDS"/>
    <property type="molecule type" value="Genomic_DNA"/>
</dbReference>
<evidence type="ECO:0000259" key="2">
    <source>
        <dbReference type="Pfam" id="PF00149"/>
    </source>
</evidence>
<dbReference type="SMART" id="SM00614">
    <property type="entry name" value="ZnF_BED"/>
    <property type="match status" value="1"/>
</dbReference>
<dbReference type="GO" id="GO:0005737">
    <property type="term" value="C:cytoplasm"/>
    <property type="evidence" value="ECO:0007669"/>
    <property type="project" value="TreeGrafter"/>
</dbReference>
<keyword evidence="1" id="KW-1133">Transmembrane helix</keyword>
<keyword evidence="1" id="KW-0472">Membrane</keyword>
<dbReference type="InterPro" id="IPR004843">
    <property type="entry name" value="Calcineurin-like_PHP"/>
</dbReference>
<feature type="transmembrane region" description="Helical" evidence="1">
    <location>
        <begin position="352"/>
        <end position="371"/>
    </location>
</feature>
<protein>
    <recommendedName>
        <fullName evidence="2">Calcineurin-like phosphoesterase domain-containing protein</fullName>
    </recommendedName>
</protein>
<dbReference type="GO" id="GO:0016788">
    <property type="term" value="F:hydrolase activity, acting on ester bonds"/>
    <property type="evidence" value="ECO:0007669"/>
    <property type="project" value="TreeGrafter"/>
</dbReference>
<keyword evidence="1" id="KW-0812">Transmembrane</keyword>
<keyword evidence="4" id="KW-1185">Reference proteome</keyword>
<sequence length="408" mass="45664">MESDKMIRTDMTKKGKQNDLDAQIDEVADLLEPKKAKTELKVYKRRTSTVWRDFEMLPTKGKEQPSCKCKQCGKKFIAAGAYVQYNLKRHSELCRKKFEVPLSILVSTDYQVLGLTTATTTKASGERYVQMRAGAPFKIALFADLHFGEATSTDWGPLQDVNSTRVMNTVLDDETPDFVIYLGDVITANNIPIANASLYWDQAISPTKSRGIPFASVFGNHDDAPFEWPKEWFPAPGIPPLICPAVNSTHSVNERCSHLVFGVVDTRPPQVISNAQAEWFQNKSEEINPNSSMPELIFWHIPSQAYNKVAPQFGIHKPCVGSINKENVSSQAAELGIMDLLVKRPSVKSNGAMVFLLLLFFMLCFFWQYLLDINMDWIGAAPMRNSGSVLLGILVMVAMETGLEELEL</sequence>